<evidence type="ECO:0000256" key="4">
    <source>
        <dbReference type="ARBA" id="ARBA00022475"/>
    </source>
</evidence>
<keyword evidence="7 8" id="KW-0472">Membrane</keyword>
<keyword evidence="8" id="KW-0769">Symport</keyword>
<dbReference type="Pfam" id="PF01235">
    <property type="entry name" value="Na_Ala_symp"/>
    <property type="match status" value="1"/>
</dbReference>
<dbReference type="RefSeq" id="WP_141338063.1">
    <property type="nucleotide sequence ID" value="NZ_JBHMAX010000024.1"/>
</dbReference>
<organism evidence="9 10">
    <name type="scientific">Ornithinimicrobium kibberense</name>
    <dbReference type="NCBI Taxonomy" id="282060"/>
    <lineage>
        <taxon>Bacteria</taxon>
        <taxon>Bacillati</taxon>
        <taxon>Actinomycetota</taxon>
        <taxon>Actinomycetes</taxon>
        <taxon>Micrococcales</taxon>
        <taxon>Ornithinimicrobiaceae</taxon>
        <taxon>Ornithinimicrobium</taxon>
    </lineage>
</organism>
<accession>A0ABV5V5A8</accession>
<comment type="caution">
    <text evidence="9">The sequence shown here is derived from an EMBL/GenBank/DDBJ whole genome shotgun (WGS) entry which is preliminary data.</text>
</comment>
<feature type="transmembrane region" description="Helical" evidence="8">
    <location>
        <begin position="12"/>
        <end position="31"/>
    </location>
</feature>
<proteinExistence type="inferred from homology"/>
<name>A0ABV5V5A8_9MICO</name>
<evidence type="ECO:0000256" key="7">
    <source>
        <dbReference type="ARBA" id="ARBA00023136"/>
    </source>
</evidence>
<keyword evidence="4 8" id="KW-1003">Cell membrane</keyword>
<protein>
    <submittedName>
        <fullName evidence="9">Alanine/glycine:cation symporter family protein</fullName>
    </submittedName>
</protein>
<evidence type="ECO:0000313" key="9">
    <source>
        <dbReference type="EMBL" id="MFB9732998.1"/>
    </source>
</evidence>
<dbReference type="EMBL" id="JBHMAX010000024">
    <property type="protein sequence ID" value="MFB9732998.1"/>
    <property type="molecule type" value="Genomic_DNA"/>
</dbReference>
<gene>
    <name evidence="9" type="ORF">ACFFN0_13190</name>
</gene>
<keyword evidence="10" id="KW-1185">Reference proteome</keyword>
<feature type="transmembrane region" description="Helical" evidence="8">
    <location>
        <begin position="296"/>
        <end position="317"/>
    </location>
</feature>
<feature type="transmembrane region" description="Helical" evidence="8">
    <location>
        <begin position="202"/>
        <end position="224"/>
    </location>
</feature>
<evidence type="ECO:0000256" key="3">
    <source>
        <dbReference type="ARBA" id="ARBA00022448"/>
    </source>
</evidence>
<feature type="transmembrane region" description="Helical" evidence="8">
    <location>
        <begin position="416"/>
        <end position="438"/>
    </location>
</feature>
<dbReference type="Gene3D" id="1.20.1740.10">
    <property type="entry name" value="Amino acid/polyamine transporter I"/>
    <property type="match status" value="1"/>
</dbReference>
<evidence type="ECO:0000256" key="2">
    <source>
        <dbReference type="ARBA" id="ARBA00009261"/>
    </source>
</evidence>
<feature type="transmembrane region" description="Helical" evidence="8">
    <location>
        <begin position="136"/>
        <end position="155"/>
    </location>
</feature>
<dbReference type="Proteomes" id="UP001589613">
    <property type="component" value="Unassembled WGS sequence"/>
</dbReference>
<reference evidence="9 10" key="1">
    <citation type="submission" date="2024-09" db="EMBL/GenBank/DDBJ databases">
        <authorList>
            <person name="Sun Q."/>
            <person name="Mori K."/>
        </authorList>
    </citation>
    <scope>NUCLEOTIDE SEQUENCE [LARGE SCALE GENOMIC DNA]</scope>
    <source>
        <strain evidence="9 10">JCM 12763</strain>
    </source>
</reference>
<comment type="similarity">
    <text evidence="2 8">Belongs to the alanine or glycine:cation symporter (AGCS) (TC 2.A.25) family.</text>
</comment>
<feature type="transmembrane region" description="Helical" evidence="8">
    <location>
        <begin position="355"/>
        <end position="376"/>
    </location>
</feature>
<dbReference type="PANTHER" id="PTHR30330:SF7">
    <property type="entry name" value="SODIUM_PROTON-DEPENDENT ALANINE CARRIER PROTEIN YRBD-RELATED"/>
    <property type="match status" value="1"/>
</dbReference>
<sequence>MLDSTIARVNELLWSTPMVVLVLAAGVWFTVRMVVPQVRRLPDMVRYLVGGDDSTQGLSSFQSFAMALGGRVGVGNIAGVATAIHFGGPGALFWMWVTAFVGAAVAIAESSLAQVYKEEVGGEYRGGPAFYIEKGLGWRWLAVLYAVAAVFALTITGPSIQSYNIAVSVESAFSVPPWVTGVVVTALFSLVVFGGMHRIGRVVGLVVPIMAAAYILLGIALLVLNADAVPEMFGLIFRSAFGSDAAFGGILGAAIMWGVKRAIYSSEVGTGSGAQAAAAAEVSHPVKQGLAQGFSAYVDTLLICTVTGLMILVTGSYNVEGPDGQMVAENVPGLVQGPESTQAAIDASFPGLGSAFIAVAMFFFAFTTLLSFAFYADTNIAYLLRSSRRERLVVNVAWVLLAGSIFLGSLRSATFAWNLADVGLGLYTWINLVALVLLSRQATAVVRDYDRQRSAGLDPVFDPEDVGITNAPVWKEIAARRSAEESASRSQTPGR</sequence>
<evidence type="ECO:0000256" key="6">
    <source>
        <dbReference type="ARBA" id="ARBA00022989"/>
    </source>
</evidence>
<keyword evidence="5 8" id="KW-0812">Transmembrane</keyword>
<dbReference type="NCBIfam" id="TIGR00835">
    <property type="entry name" value="agcS"/>
    <property type="match status" value="1"/>
</dbReference>
<comment type="subcellular location">
    <subcellularLocation>
        <location evidence="1 8">Cell membrane</location>
        <topology evidence="1 8">Multi-pass membrane protein</topology>
    </subcellularLocation>
</comment>
<keyword evidence="6 8" id="KW-1133">Transmembrane helix</keyword>
<dbReference type="PANTHER" id="PTHR30330">
    <property type="entry name" value="AGSS FAMILY TRANSPORTER, SODIUM-ALANINE"/>
    <property type="match status" value="1"/>
</dbReference>
<feature type="transmembrane region" description="Helical" evidence="8">
    <location>
        <begin position="392"/>
        <end position="410"/>
    </location>
</feature>
<evidence type="ECO:0000256" key="1">
    <source>
        <dbReference type="ARBA" id="ARBA00004651"/>
    </source>
</evidence>
<evidence type="ECO:0000256" key="5">
    <source>
        <dbReference type="ARBA" id="ARBA00022692"/>
    </source>
</evidence>
<feature type="transmembrane region" description="Helical" evidence="8">
    <location>
        <begin position="175"/>
        <end position="195"/>
    </location>
</feature>
<feature type="transmembrane region" description="Helical" evidence="8">
    <location>
        <begin position="93"/>
        <end position="116"/>
    </location>
</feature>
<evidence type="ECO:0000256" key="8">
    <source>
        <dbReference type="RuleBase" id="RU363064"/>
    </source>
</evidence>
<dbReference type="InterPro" id="IPR001463">
    <property type="entry name" value="Na/Ala_symport"/>
</dbReference>
<keyword evidence="3 8" id="KW-0813">Transport</keyword>
<feature type="transmembrane region" description="Helical" evidence="8">
    <location>
        <begin position="236"/>
        <end position="259"/>
    </location>
</feature>
<dbReference type="PROSITE" id="PS00873">
    <property type="entry name" value="NA_ALANINE_SYMP"/>
    <property type="match status" value="1"/>
</dbReference>
<dbReference type="PRINTS" id="PR00175">
    <property type="entry name" value="NAALASMPORT"/>
</dbReference>
<evidence type="ECO:0000313" key="10">
    <source>
        <dbReference type="Proteomes" id="UP001589613"/>
    </source>
</evidence>